<accession>A0A518BHN1</accession>
<sequence length="484" mass="52267">MDSVRAEDRAPRFWRRVGRWGATVLGLLAAASGAVVYTEAAAIERATERWHASGDPATFDDLRRADQGVGSDFLAFDAALRRADGERPIITDLIYDYPASLAPGGEGEGLSARAAGLVARAAEVGFGEIEQVFGREFYGDLGAAYSGLERTLALPASDSAEHLLVQLALLESEPVLAAYDRLEPVAPLDPIVGLAQSESKTGFPLEPGLYFYVELAQGLALRATDAAITGGDPAADLERLWNLIEGLRGLPFGNSFMLRLLGFERYLTTVAVCGPVLARSDLERARANLAAVNLRAELRAVLCGERVLGHHVYRLMRGLLEPDDLIDSYPPGHTARIFLEGRGGLDWLRSLASHRLFLERAAEALERLDACGLEAHLDGDLTELPLPTRSRWVSEWEPLFGASYSRMAEALVATETRRRLALCGLAHALDGEAGLAEALLRHPDPHDGSTFARTPRGPSGEMLLAAGMSAASGGRDSRWPLWGR</sequence>
<protein>
    <submittedName>
        <fullName evidence="1">Uncharacterized protein</fullName>
    </submittedName>
</protein>
<dbReference type="AlphaFoldDB" id="A0A518BHN1"/>
<gene>
    <name evidence="1" type="ORF">Pla133_15660</name>
</gene>
<dbReference type="RefSeq" id="WP_145064326.1">
    <property type="nucleotide sequence ID" value="NZ_CP036287.1"/>
</dbReference>
<reference evidence="1 2" key="1">
    <citation type="submission" date="2019-02" db="EMBL/GenBank/DDBJ databases">
        <title>Deep-cultivation of Planctomycetes and their phenomic and genomic characterization uncovers novel biology.</title>
        <authorList>
            <person name="Wiegand S."/>
            <person name="Jogler M."/>
            <person name="Boedeker C."/>
            <person name="Pinto D."/>
            <person name="Vollmers J."/>
            <person name="Rivas-Marin E."/>
            <person name="Kohn T."/>
            <person name="Peeters S.H."/>
            <person name="Heuer A."/>
            <person name="Rast P."/>
            <person name="Oberbeckmann S."/>
            <person name="Bunk B."/>
            <person name="Jeske O."/>
            <person name="Meyerdierks A."/>
            <person name="Storesund J.E."/>
            <person name="Kallscheuer N."/>
            <person name="Luecker S."/>
            <person name="Lage O.M."/>
            <person name="Pohl T."/>
            <person name="Merkel B.J."/>
            <person name="Hornburger P."/>
            <person name="Mueller R.-W."/>
            <person name="Bruemmer F."/>
            <person name="Labrenz M."/>
            <person name="Spormann A.M."/>
            <person name="Op den Camp H."/>
            <person name="Overmann J."/>
            <person name="Amann R."/>
            <person name="Jetten M.S.M."/>
            <person name="Mascher T."/>
            <person name="Medema M.H."/>
            <person name="Devos D.P."/>
            <person name="Kaster A.-K."/>
            <person name="Ovreas L."/>
            <person name="Rohde M."/>
            <person name="Galperin M.Y."/>
            <person name="Jogler C."/>
        </authorList>
    </citation>
    <scope>NUCLEOTIDE SEQUENCE [LARGE SCALE GENOMIC DNA]</scope>
    <source>
        <strain evidence="1 2">Pla133</strain>
    </source>
</reference>
<organism evidence="1 2">
    <name type="scientific">Engelhardtia mirabilis</name>
    <dbReference type="NCBI Taxonomy" id="2528011"/>
    <lineage>
        <taxon>Bacteria</taxon>
        <taxon>Pseudomonadati</taxon>
        <taxon>Planctomycetota</taxon>
        <taxon>Planctomycetia</taxon>
        <taxon>Planctomycetia incertae sedis</taxon>
        <taxon>Engelhardtia</taxon>
    </lineage>
</organism>
<keyword evidence="2" id="KW-1185">Reference proteome</keyword>
<proteinExistence type="predicted"/>
<dbReference type="Proteomes" id="UP000316921">
    <property type="component" value="Chromosome"/>
</dbReference>
<dbReference type="KEGG" id="pbap:Pla133_15660"/>
<evidence type="ECO:0000313" key="1">
    <source>
        <dbReference type="EMBL" id="QDU66492.1"/>
    </source>
</evidence>
<evidence type="ECO:0000313" key="2">
    <source>
        <dbReference type="Proteomes" id="UP000316921"/>
    </source>
</evidence>
<name>A0A518BHN1_9BACT</name>
<dbReference type="EMBL" id="CP036287">
    <property type="protein sequence ID" value="QDU66492.1"/>
    <property type="molecule type" value="Genomic_DNA"/>
</dbReference>